<keyword evidence="6 7" id="KW-0472">Membrane</keyword>
<evidence type="ECO:0000256" key="6">
    <source>
        <dbReference type="ARBA" id="ARBA00023136"/>
    </source>
</evidence>
<dbReference type="GO" id="GO:0055085">
    <property type="term" value="P:transmembrane transport"/>
    <property type="evidence" value="ECO:0007669"/>
    <property type="project" value="InterPro"/>
</dbReference>
<keyword evidence="4 7" id="KW-0812">Transmembrane</keyword>
<dbReference type="PROSITE" id="PS50928">
    <property type="entry name" value="ABC_TM1"/>
    <property type="match status" value="1"/>
</dbReference>
<feature type="transmembrane region" description="Helical" evidence="7">
    <location>
        <begin position="125"/>
        <end position="150"/>
    </location>
</feature>
<organism evidence="9 10">
    <name type="scientific">Anthropogastromicrobium aceti</name>
    <dbReference type="NCBI Taxonomy" id="2981768"/>
    <lineage>
        <taxon>Bacteria</taxon>
        <taxon>Bacillati</taxon>
        <taxon>Bacillota</taxon>
        <taxon>Clostridia</taxon>
        <taxon>Lachnospirales</taxon>
        <taxon>Lachnospiraceae</taxon>
        <taxon>Anthropogastromicrobium</taxon>
    </lineage>
</organism>
<keyword evidence="3" id="KW-1003">Cell membrane</keyword>
<protein>
    <submittedName>
        <fullName evidence="9">ABC transporter permease</fullName>
    </submittedName>
</protein>
<dbReference type="RefSeq" id="WP_308731655.1">
    <property type="nucleotide sequence ID" value="NZ_JAJEQN010000016.1"/>
</dbReference>
<name>A0AAE3JCD7_9FIRM</name>
<evidence type="ECO:0000256" key="3">
    <source>
        <dbReference type="ARBA" id="ARBA00022475"/>
    </source>
</evidence>
<evidence type="ECO:0000259" key="8">
    <source>
        <dbReference type="PROSITE" id="PS50928"/>
    </source>
</evidence>
<keyword evidence="2 7" id="KW-0813">Transport</keyword>
<evidence type="ECO:0000256" key="7">
    <source>
        <dbReference type="RuleBase" id="RU363032"/>
    </source>
</evidence>
<proteinExistence type="inferred from homology"/>
<comment type="subcellular location">
    <subcellularLocation>
        <location evidence="1 7">Cell membrane</location>
        <topology evidence="1 7">Multi-pass membrane protein</topology>
    </subcellularLocation>
</comment>
<dbReference type="InterPro" id="IPR035906">
    <property type="entry name" value="MetI-like_sf"/>
</dbReference>
<feature type="transmembrane region" description="Helical" evidence="7">
    <location>
        <begin position="243"/>
        <end position="265"/>
    </location>
</feature>
<dbReference type="SUPFAM" id="SSF161098">
    <property type="entry name" value="MetI-like"/>
    <property type="match status" value="1"/>
</dbReference>
<dbReference type="InterPro" id="IPR025966">
    <property type="entry name" value="OppC_N"/>
</dbReference>
<keyword evidence="5 7" id="KW-1133">Transmembrane helix</keyword>
<evidence type="ECO:0000256" key="1">
    <source>
        <dbReference type="ARBA" id="ARBA00004651"/>
    </source>
</evidence>
<feature type="domain" description="ABC transmembrane type-1" evidence="8">
    <location>
        <begin position="77"/>
        <end position="266"/>
    </location>
</feature>
<dbReference type="Pfam" id="PF12911">
    <property type="entry name" value="OppC_N"/>
    <property type="match status" value="1"/>
</dbReference>
<evidence type="ECO:0000313" key="10">
    <source>
        <dbReference type="Proteomes" id="UP001198200"/>
    </source>
</evidence>
<dbReference type="Pfam" id="PF00528">
    <property type="entry name" value="BPD_transp_1"/>
    <property type="match status" value="1"/>
</dbReference>
<feature type="transmembrane region" description="Helical" evidence="7">
    <location>
        <begin position="16"/>
        <end position="37"/>
    </location>
</feature>
<dbReference type="AlphaFoldDB" id="A0AAE3JCD7"/>
<evidence type="ECO:0000256" key="4">
    <source>
        <dbReference type="ARBA" id="ARBA00022692"/>
    </source>
</evidence>
<gene>
    <name evidence="9" type="ORF">LKD48_07755</name>
</gene>
<evidence type="ECO:0000256" key="5">
    <source>
        <dbReference type="ARBA" id="ARBA00022989"/>
    </source>
</evidence>
<feature type="transmembrane region" description="Helical" evidence="7">
    <location>
        <begin position="199"/>
        <end position="223"/>
    </location>
</feature>
<dbReference type="Proteomes" id="UP001198200">
    <property type="component" value="Unassembled WGS sequence"/>
</dbReference>
<comment type="caution">
    <text evidence="9">The sequence shown here is derived from an EMBL/GenBank/DDBJ whole genome shotgun (WGS) entry which is preliminary data.</text>
</comment>
<sequence length="274" mass="29889">MKQAKRKKLKKTHAPTLWIGLFMMGLLVVLAVLAPVICPYDPLEQNLAEFLKAPGAKHLFGTDQLGRDLFTRTLYAARTDLWIMVMAEIAPFIIGISLGMAAGYFGGAIDWLVGMASDTFIAFPFYLLVIVIAFASGAGSHGIFITYLLVGWLIYCKVARGQSAALKNSEWIAAAKILGYSNIRILFCELLPNIIPQAIVLLMTDMVGLLVIIVTLGYLGIGISPPTPDWGTMISEGQTFMTSAWWLSVLPGMFVVYTGVALSFIGDGLADRFR</sequence>
<dbReference type="InterPro" id="IPR050366">
    <property type="entry name" value="BP-dependent_transpt_permease"/>
</dbReference>
<evidence type="ECO:0000256" key="2">
    <source>
        <dbReference type="ARBA" id="ARBA00022448"/>
    </source>
</evidence>
<dbReference type="GO" id="GO:0005886">
    <property type="term" value="C:plasma membrane"/>
    <property type="evidence" value="ECO:0007669"/>
    <property type="project" value="UniProtKB-SubCell"/>
</dbReference>
<accession>A0AAE3JCD7</accession>
<dbReference type="CDD" id="cd06261">
    <property type="entry name" value="TM_PBP2"/>
    <property type="match status" value="1"/>
</dbReference>
<comment type="similarity">
    <text evidence="7">Belongs to the binding-protein-dependent transport system permease family.</text>
</comment>
<dbReference type="Gene3D" id="1.10.3720.10">
    <property type="entry name" value="MetI-like"/>
    <property type="match status" value="1"/>
</dbReference>
<reference evidence="9 10" key="1">
    <citation type="submission" date="2021-10" db="EMBL/GenBank/DDBJ databases">
        <title>Anaerobic single-cell dispensing facilitates the cultivation of human gut bacteria.</title>
        <authorList>
            <person name="Afrizal A."/>
        </authorList>
    </citation>
    <scope>NUCLEOTIDE SEQUENCE [LARGE SCALE GENOMIC DNA]</scope>
    <source>
        <strain evidence="9 10">CLA-AA-H224</strain>
    </source>
</reference>
<evidence type="ECO:0000313" key="9">
    <source>
        <dbReference type="EMBL" id="MCC2221528.1"/>
    </source>
</evidence>
<dbReference type="PANTHER" id="PTHR43386:SF1">
    <property type="entry name" value="D,D-DIPEPTIDE TRANSPORT SYSTEM PERMEASE PROTEIN DDPC-RELATED"/>
    <property type="match status" value="1"/>
</dbReference>
<dbReference type="PANTHER" id="PTHR43386">
    <property type="entry name" value="OLIGOPEPTIDE TRANSPORT SYSTEM PERMEASE PROTEIN APPC"/>
    <property type="match status" value="1"/>
</dbReference>
<keyword evidence="10" id="KW-1185">Reference proteome</keyword>
<dbReference type="EMBL" id="JAJEQN010000016">
    <property type="protein sequence ID" value="MCC2221528.1"/>
    <property type="molecule type" value="Genomic_DNA"/>
</dbReference>
<dbReference type="InterPro" id="IPR000515">
    <property type="entry name" value="MetI-like"/>
</dbReference>
<feature type="transmembrane region" description="Helical" evidence="7">
    <location>
        <begin position="89"/>
        <end position="113"/>
    </location>
</feature>